<accession>A0AA87RF77</accession>
<feature type="transmembrane region" description="Helical" evidence="2">
    <location>
        <begin position="243"/>
        <end position="266"/>
    </location>
</feature>
<feature type="transmembrane region" description="Helical" evidence="2">
    <location>
        <begin position="47"/>
        <end position="68"/>
    </location>
</feature>
<dbReference type="AlphaFoldDB" id="A0AA87RF77"/>
<comment type="caution">
    <text evidence="3">The sequence shown here is derived from an EMBL/GenBank/DDBJ whole genome shotgun (WGS) entry which is preliminary data.</text>
</comment>
<organism evidence="3 4">
    <name type="scientific">Agrococcus baldri</name>
    <dbReference type="NCBI Taxonomy" id="153730"/>
    <lineage>
        <taxon>Bacteria</taxon>
        <taxon>Bacillati</taxon>
        <taxon>Actinomycetota</taxon>
        <taxon>Actinomycetes</taxon>
        <taxon>Micrococcales</taxon>
        <taxon>Microbacteriaceae</taxon>
        <taxon>Agrococcus</taxon>
    </lineage>
</organism>
<dbReference type="Proteomes" id="UP000321749">
    <property type="component" value="Unassembled WGS sequence"/>
</dbReference>
<feature type="region of interest" description="Disordered" evidence="1">
    <location>
        <begin position="176"/>
        <end position="195"/>
    </location>
</feature>
<dbReference type="RefSeq" id="WP_146792759.1">
    <property type="nucleotide sequence ID" value="NZ_BJUU01000003.1"/>
</dbReference>
<feature type="transmembrane region" description="Helical" evidence="2">
    <location>
        <begin position="208"/>
        <end position="231"/>
    </location>
</feature>
<evidence type="ECO:0000256" key="2">
    <source>
        <dbReference type="SAM" id="Phobius"/>
    </source>
</evidence>
<reference evidence="3 4" key="1">
    <citation type="submission" date="2019-07" db="EMBL/GenBank/DDBJ databases">
        <title>Whole genome shotgun sequence of Agrococcus baldri NBRC 103055.</title>
        <authorList>
            <person name="Hosoyama A."/>
            <person name="Uohara A."/>
            <person name="Ohji S."/>
            <person name="Ichikawa N."/>
        </authorList>
    </citation>
    <scope>NUCLEOTIDE SEQUENCE [LARGE SCALE GENOMIC DNA]</scope>
    <source>
        <strain evidence="3 4">NBRC 103055</strain>
    </source>
</reference>
<keyword evidence="4" id="KW-1185">Reference proteome</keyword>
<evidence type="ECO:0000313" key="4">
    <source>
        <dbReference type="Proteomes" id="UP000321749"/>
    </source>
</evidence>
<proteinExistence type="predicted"/>
<name>A0AA87RF77_9MICO</name>
<protein>
    <submittedName>
        <fullName evidence="3">Uncharacterized protein</fullName>
    </submittedName>
</protein>
<evidence type="ECO:0000256" key="1">
    <source>
        <dbReference type="SAM" id="MobiDB-lite"/>
    </source>
</evidence>
<keyword evidence="2" id="KW-0812">Transmembrane</keyword>
<feature type="transmembrane region" description="Helical" evidence="2">
    <location>
        <begin position="12"/>
        <end position="35"/>
    </location>
</feature>
<evidence type="ECO:0000313" key="3">
    <source>
        <dbReference type="EMBL" id="GEK79375.1"/>
    </source>
</evidence>
<keyword evidence="2" id="KW-0472">Membrane</keyword>
<dbReference type="EMBL" id="BJUU01000003">
    <property type="protein sequence ID" value="GEK79375.1"/>
    <property type="molecule type" value="Genomic_DNA"/>
</dbReference>
<gene>
    <name evidence="3" type="ORF">ABA31_07260</name>
</gene>
<sequence length="375" mass="39779">MTALRGRRLGHVVGLLACLAFCAAGVAMILGPLTALPFGSSRWDSPVTVLVGVISLAFFGAAGVPALVSGIRHAGRAVVIDARGLALEGRPAIPWPDVLDLSRAGSESRVQVTADAYEHDVRARPALTRWLFRLGRRASTIALPSVRDRSAEELLQLVRDCREHFVAGGEQPAELAADPGPRVRPVRPHPPEQARAGDRVVLRGSRGAMVAALLGALAFVALSLWIVAGMLGGRLSVDSPMELVTGGVIALVGIVFFGALGIPVLLRRIRHASEAIAWDARGVSIEGRGPVPWNDVHMVQPGRGELLLLVAPAAHAADLRSRWLLDRWMQRANRPFRGTALALPRIPGVSSAELAQWIASARDAHLGISNGTARG</sequence>
<keyword evidence="2" id="KW-1133">Transmembrane helix</keyword>